<dbReference type="InParanoid" id="A0A672G5M0"/>
<keyword evidence="11" id="KW-1185">Reference proteome</keyword>
<feature type="transmembrane region" description="Helical" evidence="8">
    <location>
        <begin position="423"/>
        <end position="447"/>
    </location>
</feature>
<proteinExistence type="predicted"/>
<feature type="domain" description="Major facilitator superfamily (MFS) profile" evidence="9">
    <location>
        <begin position="86"/>
        <end position="511"/>
    </location>
</feature>
<name>A0A672G5M0_SALFA</name>
<dbReference type="OMA" id="NRREEFM"/>
<dbReference type="GO" id="GO:0009925">
    <property type="term" value="C:basal plasma membrane"/>
    <property type="evidence" value="ECO:0007669"/>
    <property type="project" value="UniProtKB-SubCell"/>
</dbReference>
<feature type="transmembrane region" description="Helical" evidence="8">
    <location>
        <begin position="370"/>
        <end position="391"/>
    </location>
</feature>
<keyword evidence="3 8" id="KW-0472">Membrane</keyword>
<evidence type="ECO:0000256" key="2">
    <source>
        <dbReference type="ARBA" id="ARBA00022989"/>
    </source>
</evidence>
<sequence length="555" mass="62080">MKFDNVLSEINGFGTFQFRIMLLLIFGRMCLPFNFLLNNFIAVVPSHHCNIDSLDDGSVFRNLSVADRLIVSIPLEQDGSPNPCEMFAEPQYHLLLNFSSTNALPTVSCKNGWIFDNSTFKSTIASEWDLVCDKKKMNRAIATVFFIGVMIGAVISGYLSDRFGRKRAILLCYITTTIFGFASAFSYNFMLFAAMRFFTGVGLSGISIISYVICLEWVDIKHRTAAGILMSLDWSIFTAVIPLIAYFLTDWRHLTAAVTAPQLVALICWRFLPESARWLISNGNCNLAHSYLRKCAQVNKRQEFMAEISPQVLSKVILVEDESKKYSYADLLRTPNMRKLAVLTGIVWFAVASTYYGISLNVSGFGVNIYLTQFIFGIIEIPAKAIVYFSVDKIGRRLVQAGMVLLTGLCLCCSMFIPRGEPLLWTAVGALGKMFSEAAFTTLYLYSTELYPTVLRQNGLGYCSFLGRLGVSICPLILLLEDSWAHLPNMVFFLVALAGGVSASFLRETKNTRLPETIDDVEQTRCLNLNLEADADVLVNMSNFAYLHLSHYANN</sequence>
<dbReference type="AlphaFoldDB" id="A0A672G5M0"/>
<feature type="transmembrane region" description="Helical" evidence="8">
    <location>
        <begin position="340"/>
        <end position="358"/>
    </location>
</feature>
<dbReference type="Ensembl" id="ENSSFAT00005006708.1">
    <property type="protein sequence ID" value="ENSSFAP00005006384.1"/>
    <property type="gene ID" value="ENSSFAG00005003865.1"/>
</dbReference>
<dbReference type="Pfam" id="PF00083">
    <property type="entry name" value="Sugar_tr"/>
    <property type="match status" value="1"/>
</dbReference>
<feature type="transmembrane region" description="Helical" evidence="8">
    <location>
        <begin position="168"/>
        <end position="187"/>
    </location>
</feature>
<feature type="transmembrane region" description="Helical" evidence="8">
    <location>
        <begin position="398"/>
        <end position="417"/>
    </location>
</feature>
<dbReference type="Proteomes" id="UP000472267">
    <property type="component" value="Chromosome 6"/>
</dbReference>
<feature type="transmembrane region" description="Helical" evidence="8">
    <location>
        <begin position="140"/>
        <end position="159"/>
    </location>
</feature>
<dbReference type="Gene3D" id="1.20.1250.20">
    <property type="entry name" value="MFS general substrate transporter like domains"/>
    <property type="match status" value="1"/>
</dbReference>
<evidence type="ECO:0000259" key="9">
    <source>
        <dbReference type="PROSITE" id="PS50850"/>
    </source>
</evidence>
<dbReference type="InterPro" id="IPR020846">
    <property type="entry name" value="MFS_dom"/>
</dbReference>
<reference evidence="10" key="2">
    <citation type="submission" date="2025-08" db="UniProtKB">
        <authorList>
            <consortium name="Ensembl"/>
        </authorList>
    </citation>
    <scope>IDENTIFICATION</scope>
</reference>
<dbReference type="SUPFAM" id="SSF103473">
    <property type="entry name" value="MFS general substrate transporter"/>
    <property type="match status" value="1"/>
</dbReference>
<dbReference type="PANTHER" id="PTHR24064">
    <property type="entry name" value="SOLUTE CARRIER FAMILY 22 MEMBER"/>
    <property type="match status" value="1"/>
</dbReference>
<dbReference type="PROSITE" id="PS50850">
    <property type="entry name" value="MFS"/>
    <property type="match status" value="1"/>
</dbReference>
<feature type="transmembrane region" description="Helical" evidence="8">
    <location>
        <begin position="226"/>
        <end position="248"/>
    </location>
</feature>
<evidence type="ECO:0000256" key="5">
    <source>
        <dbReference type="ARBA" id="ARBA00039897"/>
    </source>
</evidence>
<feature type="transmembrane region" description="Helical" evidence="8">
    <location>
        <begin position="20"/>
        <end position="37"/>
    </location>
</feature>
<comment type="subcellular location">
    <subcellularLocation>
        <location evidence="4">Basal cell membrane</location>
        <topology evidence="4">Multi-pass membrane protein</topology>
    </subcellularLocation>
</comment>
<gene>
    <name evidence="10" type="primary">LOC115389768</name>
</gene>
<evidence type="ECO:0000256" key="6">
    <source>
        <dbReference type="ARBA" id="ARBA00041768"/>
    </source>
</evidence>
<keyword evidence="2 8" id="KW-1133">Transmembrane helix</keyword>
<dbReference type="GO" id="GO:0022857">
    <property type="term" value="F:transmembrane transporter activity"/>
    <property type="evidence" value="ECO:0007669"/>
    <property type="project" value="InterPro"/>
</dbReference>
<dbReference type="InterPro" id="IPR005828">
    <property type="entry name" value="MFS_sugar_transport-like"/>
</dbReference>
<evidence type="ECO:0000313" key="10">
    <source>
        <dbReference type="Ensembl" id="ENSSFAP00005006384.1"/>
    </source>
</evidence>
<evidence type="ECO:0000256" key="4">
    <source>
        <dbReference type="ARBA" id="ARBA00034696"/>
    </source>
</evidence>
<dbReference type="InterPro" id="IPR036259">
    <property type="entry name" value="MFS_trans_sf"/>
</dbReference>
<accession>A0A672G5M0</accession>
<reference evidence="10" key="1">
    <citation type="submission" date="2019-06" db="EMBL/GenBank/DDBJ databases">
        <authorList>
            <consortium name="Wellcome Sanger Institute Data Sharing"/>
        </authorList>
    </citation>
    <scope>NUCLEOTIDE SEQUENCE [LARGE SCALE GENOMIC DNA]</scope>
</reference>
<dbReference type="FunFam" id="1.20.1250.20:FF:000023">
    <property type="entry name" value="Solute carrier family 22 member 6"/>
    <property type="match status" value="1"/>
</dbReference>
<feature type="transmembrane region" description="Helical" evidence="8">
    <location>
        <begin position="193"/>
        <end position="214"/>
    </location>
</feature>
<reference evidence="10" key="3">
    <citation type="submission" date="2025-09" db="UniProtKB">
        <authorList>
            <consortium name="Ensembl"/>
        </authorList>
    </citation>
    <scope>IDENTIFICATION</scope>
</reference>
<organism evidence="10 11">
    <name type="scientific">Salarias fasciatus</name>
    <name type="common">Jewelled blenny</name>
    <name type="synonym">Blennius fasciatus</name>
    <dbReference type="NCBI Taxonomy" id="181472"/>
    <lineage>
        <taxon>Eukaryota</taxon>
        <taxon>Metazoa</taxon>
        <taxon>Chordata</taxon>
        <taxon>Craniata</taxon>
        <taxon>Vertebrata</taxon>
        <taxon>Euteleostomi</taxon>
        <taxon>Actinopterygii</taxon>
        <taxon>Neopterygii</taxon>
        <taxon>Teleostei</taxon>
        <taxon>Neoteleostei</taxon>
        <taxon>Acanthomorphata</taxon>
        <taxon>Ovalentaria</taxon>
        <taxon>Blenniimorphae</taxon>
        <taxon>Blenniiformes</taxon>
        <taxon>Blennioidei</taxon>
        <taxon>Blenniidae</taxon>
        <taxon>Salariinae</taxon>
        <taxon>Salarias</taxon>
    </lineage>
</organism>
<protein>
    <recommendedName>
        <fullName evidence="5">Solute carrier family 22 member 6</fullName>
    </recommendedName>
    <alternativeName>
        <fullName evidence="7">Organic anion transporter 1</fullName>
    </alternativeName>
    <alternativeName>
        <fullName evidence="6">Renal organic anion transporter 1</fullName>
    </alternativeName>
</protein>
<feature type="transmembrane region" description="Helical" evidence="8">
    <location>
        <begin position="486"/>
        <end position="506"/>
    </location>
</feature>
<evidence type="ECO:0000256" key="1">
    <source>
        <dbReference type="ARBA" id="ARBA00022692"/>
    </source>
</evidence>
<keyword evidence="1 8" id="KW-0812">Transmembrane</keyword>
<evidence type="ECO:0000256" key="3">
    <source>
        <dbReference type="ARBA" id="ARBA00023136"/>
    </source>
</evidence>
<evidence type="ECO:0000256" key="8">
    <source>
        <dbReference type="SAM" id="Phobius"/>
    </source>
</evidence>
<evidence type="ECO:0000256" key="7">
    <source>
        <dbReference type="ARBA" id="ARBA00042362"/>
    </source>
</evidence>
<feature type="transmembrane region" description="Helical" evidence="8">
    <location>
        <begin position="459"/>
        <end position="480"/>
    </location>
</feature>
<evidence type="ECO:0000313" key="11">
    <source>
        <dbReference type="Proteomes" id="UP000472267"/>
    </source>
</evidence>